<dbReference type="Proteomes" id="UP000516444">
    <property type="component" value="Chromosome"/>
</dbReference>
<organism evidence="3 4">
    <name type="scientific">Streptomyces aurantiacus</name>
    <dbReference type="NCBI Taxonomy" id="47760"/>
    <lineage>
        <taxon>Bacteria</taxon>
        <taxon>Bacillati</taxon>
        <taxon>Actinomycetota</taxon>
        <taxon>Actinomycetes</taxon>
        <taxon>Kitasatosporales</taxon>
        <taxon>Streptomycetaceae</taxon>
        <taxon>Streptomyces</taxon>
        <taxon>Streptomyces aurantiacus group</taxon>
    </lineage>
</organism>
<name>A0A7G1PBT4_9ACTN</name>
<dbReference type="EMBL" id="AP023440">
    <property type="protein sequence ID" value="BCL31210.1"/>
    <property type="molecule type" value="Genomic_DNA"/>
</dbReference>
<reference evidence="3 4" key="1">
    <citation type="journal article" date="2014" name="Int. J. Syst. Evol. Microbiol.">
        <title>Complete genome sequence of Corynebacterium casei LMG S-19264T (=DSM 44701T), isolated from a smear-ripened cheese.</title>
        <authorList>
            <consortium name="US DOE Joint Genome Institute (JGI-PGF)"/>
            <person name="Walter F."/>
            <person name="Albersmeier A."/>
            <person name="Kalinowski J."/>
            <person name="Ruckert C."/>
        </authorList>
    </citation>
    <scope>NUCLEOTIDE SEQUENCE [LARGE SCALE GENOMIC DNA]</scope>
    <source>
        <strain evidence="3 4">JCM 4677</strain>
    </source>
</reference>
<dbReference type="Gene3D" id="3.30.530.20">
    <property type="match status" value="1"/>
</dbReference>
<dbReference type="KEGG" id="sgm:GCM10017557_60690"/>
<feature type="region of interest" description="Disordered" evidence="1">
    <location>
        <begin position="142"/>
        <end position="177"/>
    </location>
</feature>
<dbReference type="SUPFAM" id="SSF55961">
    <property type="entry name" value="Bet v1-like"/>
    <property type="match status" value="1"/>
</dbReference>
<keyword evidence="4" id="KW-1185">Reference proteome</keyword>
<evidence type="ECO:0000313" key="4">
    <source>
        <dbReference type="Proteomes" id="UP000516444"/>
    </source>
</evidence>
<feature type="compositionally biased region" description="Low complexity" evidence="1">
    <location>
        <begin position="144"/>
        <end position="155"/>
    </location>
</feature>
<evidence type="ECO:0000259" key="2">
    <source>
        <dbReference type="Pfam" id="PF03364"/>
    </source>
</evidence>
<proteinExistence type="predicted"/>
<protein>
    <submittedName>
        <fullName evidence="3">Cyclase</fullName>
    </submittedName>
</protein>
<dbReference type="InterPro" id="IPR023393">
    <property type="entry name" value="START-like_dom_sf"/>
</dbReference>
<gene>
    <name evidence="3" type="ORF">GCM10017557_60690</name>
</gene>
<dbReference type="PANTHER" id="PTHR39683:SF4">
    <property type="entry name" value="COENZYME Q-BINDING PROTEIN COQ10 START DOMAIN-CONTAINING PROTEIN"/>
    <property type="match status" value="1"/>
</dbReference>
<dbReference type="CDD" id="cd07819">
    <property type="entry name" value="SRPBCC_2"/>
    <property type="match status" value="1"/>
</dbReference>
<feature type="compositionally biased region" description="Gly residues" evidence="1">
    <location>
        <begin position="156"/>
        <end position="177"/>
    </location>
</feature>
<accession>A0A7G1PBT4</accession>
<dbReference type="Pfam" id="PF03364">
    <property type="entry name" value="Polyketide_cyc"/>
    <property type="match status" value="1"/>
</dbReference>
<dbReference type="InterPro" id="IPR005031">
    <property type="entry name" value="COQ10_START"/>
</dbReference>
<evidence type="ECO:0000256" key="1">
    <source>
        <dbReference type="SAM" id="MobiDB-lite"/>
    </source>
</evidence>
<dbReference type="AlphaFoldDB" id="A0A7G1PBT4"/>
<dbReference type="PANTHER" id="PTHR39683">
    <property type="entry name" value="CONSERVED PROTEIN TB16.3"/>
    <property type="match status" value="1"/>
</dbReference>
<evidence type="ECO:0000313" key="3">
    <source>
        <dbReference type="EMBL" id="BCL31210.1"/>
    </source>
</evidence>
<sequence>MAEHTSSNITIEAAPADVMAVIADFARYPDWTGEVKSAEVLATDEKGRAEQVRLVMDAGAIKDDQTLGYTWTGDHEVSWTLVKSQMLRSLDGSYTLRPAGLSATEVTYRLTVDVKIPMLGMIKRKAEKVIIDRALAGLKKRVEATGAEAGETSGTSGAGETGGTGRTGGTGVEPGDK</sequence>
<feature type="domain" description="Coenzyme Q-binding protein COQ10 START" evidence="2">
    <location>
        <begin position="11"/>
        <end position="138"/>
    </location>
</feature>